<evidence type="ECO:0000313" key="1">
    <source>
        <dbReference type="EMBL" id="QDU72447.1"/>
    </source>
</evidence>
<evidence type="ECO:0000313" key="2">
    <source>
        <dbReference type="Proteomes" id="UP000320386"/>
    </source>
</evidence>
<protein>
    <submittedName>
        <fullName evidence="1">Sulfur carrier protein ThiS</fullName>
    </submittedName>
</protein>
<dbReference type="Proteomes" id="UP000320386">
    <property type="component" value="Chromosome"/>
</dbReference>
<organism evidence="1 2">
    <name type="scientific">Mucisphaera calidilacus</name>
    <dbReference type="NCBI Taxonomy" id="2527982"/>
    <lineage>
        <taxon>Bacteria</taxon>
        <taxon>Pseudomonadati</taxon>
        <taxon>Planctomycetota</taxon>
        <taxon>Phycisphaerae</taxon>
        <taxon>Phycisphaerales</taxon>
        <taxon>Phycisphaeraceae</taxon>
        <taxon>Mucisphaera</taxon>
    </lineage>
</organism>
<dbReference type="Gene3D" id="3.10.20.30">
    <property type="match status" value="1"/>
</dbReference>
<dbReference type="PANTHER" id="PTHR34472">
    <property type="entry name" value="SULFUR CARRIER PROTEIN THIS"/>
    <property type="match status" value="1"/>
</dbReference>
<name>A0A518BZP7_9BACT</name>
<keyword evidence="2" id="KW-1185">Reference proteome</keyword>
<dbReference type="SUPFAM" id="SSF54285">
    <property type="entry name" value="MoaD/ThiS"/>
    <property type="match status" value="1"/>
</dbReference>
<dbReference type="InterPro" id="IPR003749">
    <property type="entry name" value="ThiS/MoaD-like"/>
</dbReference>
<reference evidence="1 2" key="1">
    <citation type="submission" date="2019-02" db="EMBL/GenBank/DDBJ databases">
        <title>Deep-cultivation of Planctomycetes and their phenomic and genomic characterization uncovers novel biology.</title>
        <authorList>
            <person name="Wiegand S."/>
            <person name="Jogler M."/>
            <person name="Boedeker C."/>
            <person name="Pinto D."/>
            <person name="Vollmers J."/>
            <person name="Rivas-Marin E."/>
            <person name="Kohn T."/>
            <person name="Peeters S.H."/>
            <person name="Heuer A."/>
            <person name="Rast P."/>
            <person name="Oberbeckmann S."/>
            <person name="Bunk B."/>
            <person name="Jeske O."/>
            <person name="Meyerdierks A."/>
            <person name="Storesund J.E."/>
            <person name="Kallscheuer N."/>
            <person name="Luecker S."/>
            <person name="Lage O.M."/>
            <person name="Pohl T."/>
            <person name="Merkel B.J."/>
            <person name="Hornburger P."/>
            <person name="Mueller R.-W."/>
            <person name="Bruemmer F."/>
            <person name="Labrenz M."/>
            <person name="Spormann A.M."/>
            <person name="Op den Camp H."/>
            <person name="Overmann J."/>
            <person name="Amann R."/>
            <person name="Jetten M.S.M."/>
            <person name="Mascher T."/>
            <person name="Medema M.H."/>
            <person name="Devos D.P."/>
            <person name="Kaster A.-K."/>
            <person name="Ovreas L."/>
            <person name="Rohde M."/>
            <person name="Galperin M.Y."/>
            <person name="Jogler C."/>
        </authorList>
    </citation>
    <scope>NUCLEOTIDE SEQUENCE [LARGE SCALE GENOMIC DNA]</scope>
    <source>
        <strain evidence="1 2">Pan265</strain>
    </source>
</reference>
<dbReference type="EMBL" id="CP036280">
    <property type="protein sequence ID" value="QDU72447.1"/>
    <property type="molecule type" value="Genomic_DNA"/>
</dbReference>
<dbReference type="CDD" id="cd00565">
    <property type="entry name" value="Ubl_ThiS"/>
    <property type="match status" value="1"/>
</dbReference>
<gene>
    <name evidence="1" type="ORF">Pan265_23120</name>
</gene>
<dbReference type="InterPro" id="IPR016155">
    <property type="entry name" value="Mopterin_synth/thiamin_S_b"/>
</dbReference>
<dbReference type="NCBIfam" id="TIGR01683">
    <property type="entry name" value="thiS"/>
    <property type="match status" value="1"/>
</dbReference>
<dbReference type="InterPro" id="IPR012675">
    <property type="entry name" value="Beta-grasp_dom_sf"/>
</dbReference>
<dbReference type="PANTHER" id="PTHR34472:SF1">
    <property type="entry name" value="SULFUR CARRIER PROTEIN THIS"/>
    <property type="match status" value="1"/>
</dbReference>
<dbReference type="AlphaFoldDB" id="A0A518BZP7"/>
<sequence length="66" mass="6737">MMKIVLNGDDREVSAATVAALIDELGLAGQPAAVELNARVVPKRAHAEATLAEGDRVEVVTLVGGG</sequence>
<dbReference type="InterPro" id="IPR010035">
    <property type="entry name" value="Thi_S"/>
</dbReference>
<proteinExistence type="predicted"/>
<dbReference type="Pfam" id="PF02597">
    <property type="entry name" value="ThiS"/>
    <property type="match status" value="1"/>
</dbReference>
<accession>A0A518BZP7</accession>
<dbReference type="KEGG" id="mcad:Pan265_23120"/>